<name>A0A5C3FVP9_PSEA2</name>
<keyword evidence="3" id="KW-1185">Reference proteome</keyword>
<evidence type="ECO:0000313" key="2">
    <source>
        <dbReference type="EMBL" id="SPO47835.1"/>
    </source>
</evidence>
<reference evidence="2" key="1">
    <citation type="submission" date="2018-03" db="EMBL/GenBank/DDBJ databases">
        <authorList>
            <person name="Guldener U."/>
        </authorList>
    </citation>
    <scope>NUCLEOTIDE SEQUENCE [LARGE SCALE GENOMIC DNA]</scope>
    <source>
        <strain evidence="2">ATCC34888</strain>
    </source>
</reference>
<keyword evidence="1" id="KW-0732">Signal</keyword>
<feature type="signal peptide" evidence="1">
    <location>
        <begin position="1"/>
        <end position="24"/>
    </location>
</feature>
<protein>
    <recommendedName>
        <fullName evidence="4">Secreted protein</fullName>
    </recommendedName>
</protein>
<gene>
    <name evidence="2" type="ORF">PSANT_05523</name>
</gene>
<accession>A0A5C3FVP9</accession>
<evidence type="ECO:0000313" key="3">
    <source>
        <dbReference type="Proteomes" id="UP000325008"/>
    </source>
</evidence>
<dbReference type="AlphaFoldDB" id="A0A5C3FVP9"/>
<dbReference type="EMBL" id="OOIQ01000015">
    <property type="protein sequence ID" value="SPO47835.1"/>
    <property type="molecule type" value="Genomic_DNA"/>
</dbReference>
<evidence type="ECO:0000256" key="1">
    <source>
        <dbReference type="SAM" id="SignalP"/>
    </source>
</evidence>
<dbReference type="Proteomes" id="UP000325008">
    <property type="component" value="Unassembled WGS sequence"/>
</dbReference>
<sequence length="120" mass="12743">MSGPPPILCALVLWAASICAAACADPLDAGEPHLARRTMCMRSRDNVQGQTGGTPEEALLGSACCTRTLLPQLLHAAGGGRPCARVVASESGTFCTPRQLRTRRRLAVPDCKTEYVCFSR</sequence>
<proteinExistence type="predicted"/>
<feature type="chain" id="PRO_5022888359" description="Secreted protein" evidence="1">
    <location>
        <begin position="25"/>
        <end position="120"/>
    </location>
</feature>
<evidence type="ECO:0008006" key="4">
    <source>
        <dbReference type="Google" id="ProtNLM"/>
    </source>
</evidence>
<organism evidence="2 3">
    <name type="scientific">Pseudozyma antarctica</name>
    <name type="common">Yeast</name>
    <name type="synonym">Candida antarctica</name>
    <dbReference type="NCBI Taxonomy" id="84753"/>
    <lineage>
        <taxon>Eukaryota</taxon>
        <taxon>Fungi</taxon>
        <taxon>Dikarya</taxon>
        <taxon>Basidiomycota</taxon>
        <taxon>Ustilaginomycotina</taxon>
        <taxon>Ustilaginomycetes</taxon>
        <taxon>Ustilaginales</taxon>
        <taxon>Ustilaginaceae</taxon>
        <taxon>Moesziomyces</taxon>
    </lineage>
</organism>
<comment type="caution">
    <text evidence="2">The sequence shown here is derived from an EMBL/GenBank/DDBJ whole genome shotgun (WGS) entry which is preliminary data.</text>
</comment>